<comment type="caution">
    <text evidence="1">The sequence shown here is derived from an EMBL/GenBank/DDBJ whole genome shotgun (WGS) entry which is preliminary data.</text>
</comment>
<proteinExistence type="predicted"/>
<name>A0AAE0AG00_9ROSI</name>
<evidence type="ECO:0000313" key="1">
    <source>
        <dbReference type="EMBL" id="KAK3213104.1"/>
    </source>
</evidence>
<accession>A0AAE0AG00</accession>
<evidence type="ECO:0000313" key="2">
    <source>
        <dbReference type="Proteomes" id="UP001281410"/>
    </source>
</evidence>
<protein>
    <submittedName>
        <fullName evidence="1">Uncharacterized protein</fullName>
    </submittedName>
</protein>
<organism evidence="1 2">
    <name type="scientific">Dipteronia sinensis</name>
    <dbReference type="NCBI Taxonomy" id="43782"/>
    <lineage>
        <taxon>Eukaryota</taxon>
        <taxon>Viridiplantae</taxon>
        <taxon>Streptophyta</taxon>
        <taxon>Embryophyta</taxon>
        <taxon>Tracheophyta</taxon>
        <taxon>Spermatophyta</taxon>
        <taxon>Magnoliopsida</taxon>
        <taxon>eudicotyledons</taxon>
        <taxon>Gunneridae</taxon>
        <taxon>Pentapetalae</taxon>
        <taxon>rosids</taxon>
        <taxon>malvids</taxon>
        <taxon>Sapindales</taxon>
        <taxon>Sapindaceae</taxon>
        <taxon>Hippocastanoideae</taxon>
        <taxon>Acereae</taxon>
        <taxon>Dipteronia</taxon>
    </lineage>
</organism>
<dbReference type="AlphaFoldDB" id="A0AAE0AG00"/>
<gene>
    <name evidence="1" type="ORF">Dsin_017810</name>
</gene>
<dbReference type="Proteomes" id="UP001281410">
    <property type="component" value="Unassembled WGS sequence"/>
</dbReference>
<dbReference type="EMBL" id="JANJYJ010000005">
    <property type="protein sequence ID" value="KAK3213104.1"/>
    <property type="molecule type" value="Genomic_DNA"/>
</dbReference>
<keyword evidence="2" id="KW-1185">Reference proteome</keyword>
<reference evidence="1" key="1">
    <citation type="journal article" date="2023" name="Plant J.">
        <title>Genome sequences and population genomics provide insights into the demographic history, inbreeding, and mutation load of two 'living fossil' tree species of Dipteronia.</title>
        <authorList>
            <person name="Feng Y."/>
            <person name="Comes H.P."/>
            <person name="Chen J."/>
            <person name="Zhu S."/>
            <person name="Lu R."/>
            <person name="Zhang X."/>
            <person name="Li P."/>
            <person name="Qiu J."/>
            <person name="Olsen K.M."/>
            <person name="Qiu Y."/>
        </authorList>
    </citation>
    <scope>NUCLEOTIDE SEQUENCE</scope>
    <source>
        <strain evidence="1">NBL</strain>
    </source>
</reference>
<sequence>MFAHVKVQISRKFLSEQFNSIQAINGYYNFAAQVLLSNGGKNGLNENILGQNLSLISVTALQKQGPIPITWTLASELNIPKAQPSVLVIDDQHSIISVILTGFGVAILR</sequence>